<sequence length="138" mass="15925">MEIREVYHISDERFQNNGHYYFIFSYESAEGTFLAANCTHLHEGMSEDGKCIIDPKEYLGVPDKSYIAFKYTRLLNDKKIEELIEDGYIIKKQPVDASEKLIRKIQQGFHISKDVPGVLRPYGYFCRGILPPGSSKPK</sequence>
<protein>
    <submittedName>
        <fullName evidence="1">Uncharacterized protein</fullName>
    </submittedName>
</protein>
<comment type="caution">
    <text evidence="1">The sequence shown here is derived from an EMBL/GenBank/DDBJ whole genome shotgun (WGS) entry which is preliminary data.</text>
</comment>
<organism evidence="1">
    <name type="scientific">bioreactor metagenome</name>
    <dbReference type="NCBI Taxonomy" id="1076179"/>
    <lineage>
        <taxon>unclassified sequences</taxon>
        <taxon>metagenomes</taxon>
        <taxon>ecological metagenomes</taxon>
    </lineage>
</organism>
<dbReference type="AlphaFoldDB" id="A0A644SYD5"/>
<name>A0A644SYD5_9ZZZZ</name>
<gene>
    <name evidence="1" type="ORF">SDC9_05179</name>
</gene>
<dbReference type="EMBL" id="VSSQ01000010">
    <property type="protein sequence ID" value="MPL59625.1"/>
    <property type="molecule type" value="Genomic_DNA"/>
</dbReference>
<accession>A0A644SYD5</accession>
<reference evidence="1" key="1">
    <citation type="submission" date="2019-08" db="EMBL/GenBank/DDBJ databases">
        <authorList>
            <person name="Kucharzyk K."/>
            <person name="Murdoch R.W."/>
            <person name="Higgins S."/>
            <person name="Loffler F."/>
        </authorList>
    </citation>
    <scope>NUCLEOTIDE SEQUENCE</scope>
</reference>
<proteinExistence type="predicted"/>
<evidence type="ECO:0000313" key="1">
    <source>
        <dbReference type="EMBL" id="MPL59625.1"/>
    </source>
</evidence>